<reference evidence="1 3" key="1">
    <citation type="submission" date="2020-05" db="EMBL/GenBank/DDBJ databases">
        <title>Whole genome shotgun sequence of Streptomyces fulvorobeus NBRC 15897.</title>
        <authorList>
            <person name="Komaki H."/>
            <person name="Tamura T."/>
        </authorList>
    </citation>
    <scope>NUCLEOTIDE SEQUENCE [LARGE SCALE GENOMIC DNA]</scope>
    <source>
        <strain evidence="1 3">NBRC 15897</strain>
    </source>
</reference>
<evidence type="ECO:0008006" key="5">
    <source>
        <dbReference type="Google" id="ProtNLM"/>
    </source>
</evidence>
<evidence type="ECO:0000313" key="1">
    <source>
        <dbReference type="EMBL" id="GFM99125.1"/>
    </source>
</evidence>
<evidence type="ECO:0000313" key="3">
    <source>
        <dbReference type="Proteomes" id="UP000498980"/>
    </source>
</evidence>
<dbReference type="EMBL" id="BLWC01000001">
    <property type="protein sequence ID" value="GFM99125.1"/>
    <property type="molecule type" value="Genomic_DNA"/>
</dbReference>
<dbReference type="Proteomes" id="UP000530403">
    <property type="component" value="Unassembled WGS sequence"/>
</dbReference>
<protein>
    <recommendedName>
        <fullName evidence="5">ParB/Sulfiredoxin domain-containing protein</fullName>
    </recommendedName>
</protein>
<name>A0A7J0C9B9_9ACTN</name>
<gene>
    <name evidence="2" type="ORF">HEB29_003724</name>
    <name evidence="1" type="ORF">Sfulv_39360</name>
</gene>
<evidence type="ECO:0000313" key="2">
    <source>
        <dbReference type="EMBL" id="NYE42713.1"/>
    </source>
</evidence>
<dbReference type="RefSeq" id="WP_173315579.1">
    <property type="nucleotide sequence ID" value="NZ_BAAAUE010000009.1"/>
</dbReference>
<organism evidence="1 3">
    <name type="scientific">Streptomyces fulvorobeus</name>
    <dbReference type="NCBI Taxonomy" id="284028"/>
    <lineage>
        <taxon>Bacteria</taxon>
        <taxon>Bacillati</taxon>
        <taxon>Actinomycetota</taxon>
        <taxon>Actinomycetes</taxon>
        <taxon>Kitasatosporales</taxon>
        <taxon>Streptomycetaceae</taxon>
        <taxon>Streptomyces</taxon>
    </lineage>
</organism>
<evidence type="ECO:0000313" key="4">
    <source>
        <dbReference type="Proteomes" id="UP000530403"/>
    </source>
</evidence>
<keyword evidence="3" id="KW-1185">Reference proteome</keyword>
<comment type="caution">
    <text evidence="1">The sequence shown here is derived from an EMBL/GenBank/DDBJ whole genome shotgun (WGS) entry which is preliminary data.</text>
</comment>
<proteinExistence type="predicted"/>
<dbReference type="Proteomes" id="UP000498980">
    <property type="component" value="Unassembled WGS sequence"/>
</dbReference>
<dbReference type="AlphaFoldDB" id="A0A7J0C9B9"/>
<reference evidence="2 4" key="2">
    <citation type="submission" date="2020-07" db="EMBL/GenBank/DDBJ databases">
        <title>Sequencing the genomes of 1000 actinobacteria strains.</title>
        <authorList>
            <person name="Klenk H.-P."/>
        </authorList>
    </citation>
    <scope>NUCLEOTIDE SEQUENCE [LARGE SCALE GENOMIC DNA]</scope>
    <source>
        <strain evidence="2 4">DSM 41455</strain>
    </source>
</reference>
<sequence>MQSNVEVITPELAREWLLCNTRNRPLSKAFVQQLTQQIERGEWQLTHQGIAFDDHGALIDGQHRLEAVAKAGIPVQCVVTRGVAQSAFTVMDTGRKRSGRDALALAGEEHSTHLAAALRGLHLYLTAPDSAWSGQSAAVSNDLLLTVLDQHPCMRDAVRAAIPMNKAFRITVTAAAVGWYATTDARPELDQLPWHEALVTGAGLRIGDPRLTLRNTLLNLAAGKAHRRRDDSREHLLYYLKSWNAWVEGRDMKLLRRSPGETMPRISRHTARPRFAEGA</sequence>
<accession>A0A7J0C9B9</accession>
<dbReference type="EMBL" id="JACCCF010000001">
    <property type="protein sequence ID" value="NYE42713.1"/>
    <property type="molecule type" value="Genomic_DNA"/>
</dbReference>